<keyword evidence="1" id="KW-0547">Nucleotide-binding</keyword>
<keyword evidence="7" id="KW-0175">Coiled coil</keyword>
<evidence type="ECO:0000256" key="7">
    <source>
        <dbReference type="SAM" id="Coils"/>
    </source>
</evidence>
<dbReference type="PANTHER" id="PTHR32071">
    <property type="entry name" value="TRANSCRIPTIONAL REGULATORY PROTEIN"/>
    <property type="match status" value="1"/>
</dbReference>
<evidence type="ECO:0000259" key="8">
    <source>
        <dbReference type="PROSITE" id="PS50045"/>
    </source>
</evidence>
<sequence>MENHLCPSHPILVVDDEKSALQSFEIALYASGYSNVITCDDSRTVMSLMKKKQFSLVLLDLVMPHISGPALLKMIKEKYPWIPIIIVSAISDGKSVIQCMRDGARDYLFKPVDKTELAKRVRSTLEFKDMEQENARLREQILETKLKHPEMFSKILTQNPKMLSIFKYCEAVAGSQNPILITGETGTGKELIAQAIHHLSMRCGEFVAVNVAAFDDPVFADSLFGHVRGAFTGADKARKGLVEQANGGTLFLDEIGDLSLSSQVKLLRLLQEQEYFPVGSDLPKKANVRVVTSTLKNLSTLKQEGKFREDLYYRLVGHQVTLPPLRERLDDVSLLLDYFLECEATEQDKKKPAYHPELINFLRTYSFPGNVRELKAMASDAVSQHCSRMLSSASFKNHIHSEDSLGGVIPHVEETSSWDTVNFSPESLPPLKEVVTKISTTLINTAMERSGGNQSAAARILGISQQSLSLKLKKINN</sequence>
<dbReference type="InterPro" id="IPR058031">
    <property type="entry name" value="AAA_lid_NorR"/>
</dbReference>
<feature type="modified residue" description="4-aspartylphosphate" evidence="6">
    <location>
        <position position="60"/>
    </location>
</feature>
<protein>
    <submittedName>
        <fullName evidence="10">Two-component system response regulator</fullName>
    </submittedName>
</protein>
<dbReference type="EMBL" id="AP026709">
    <property type="protein sequence ID" value="BDQ37202.1"/>
    <property type="molecule type" value="Genomic_DNA"/>
</dbReference>
<gene>
    <name evidence="10" type="ORF">SYK_15620</name>
</gene>
<evidence type="ECO:0000256" key="3">
    <source>
        <dbReference type="ARBA" id="ARBA00023015"/>
    </source>
</evidence>
<dbReference type="SUPFAM" id="SSF52172">
    <property type="entry name" value="CheY-like"/>
    <property type="match status" value="1"/>
</dbReference>
<evidence type="ECO:0000256" key="4">
    <source>
        <dbReference type="ARBA" id="ARBA00023125"/>
    </source>
</evidence>
<reference evidence="10 11" key="1">
    <citation type="submission" date="2022-08" db="EMBL/GenBank/DDBJ databases">
        <title>Genome Sequence of the sulphate-reducing bacterium, Pseudodesulfovibrio sp. SYK.</title>
        <authorList>
            <person name="Kondo R."/>
            <person name="Kataoka T."/>
        </authorList>
    </citation>
    <scope>NUCLEOTIDE SEQUENCE [LARGE SCALE GENOMIC DNA]</scope>
    <source>
        <strain evidence="10 11">SYK</strain>
    </source>
</reference>
<dbReference type="CDD" id="cd00156">
    <property type="entry name" value="REC"/>
    <property type="match status" value="1"/>
</dbReference>
<dbReference type="RefSeq" id="WP_281763061.1">
    <property type="nucleotide sequence ID" value="NZ_AP026709.1"/>
</dbReference>
<keyword evidence="3" id="KW-0805">Transcription regulation</keyword>
<evidence type="ECO:0000259" key="9">
    <source>
        <dbReference type="PROSITE" id="PS50110"/>
    </source>
</evidence>
<dbReference type="Gene3D" id="3.40.50.2300">
    <property type="match status" value="1"/>
</dbReference>
<evidence type="ECO:0000313" key="10">
    <source>
        <dbReference type="EMBL" id="BDQ37202.1"/>
    </source>
</evidence>
<proteinExistence type="predicted"/>
<dbReference type="InterPro" id="IPR011006">
    <property type="entry name" value="CheY-like_superfamily"/>
</dbReference>
<dbReference type="Gene3D" id="1.10.10.60">
    <property type="entry name" value="Homeodomain-like"/>
    <property type="match status" value="1"/>
</dbReference>
<keyword evidence="11" id="KW-1185">Reference proteome</keyword>
<dbReference type="PRINTS" id="PR01590">
    <property type="entry name" value="HTHFIS"/>
</dbReference>
<dbReference type="PROSITE" id="PS50045">
    <property type="entry name" value="SIGMA54_INTERACT_4"/>
    <property type="match status" value="1"/>
</dbReference>
<keyword evidence="4" id="KW-0238">DNA-binding</keyword>
<feature type="coiled-coil region" evidence="7">
    <location>
        <begin position="120"/>
        <end position="147"/>
    </location>
</feature>
<dbReference type="SUPFAM" id="SSF52540">
    <property type="entry name" value="P-loop containing nucleoside triphosphate hydrolases"/>
    <property type="match status" value="1"/>
</dbReference>
<dbReference type="SMART" id="SM00448">
    <property type="entry name" value="REC"/>
    <property type="match status" value="1"/>
</dbReference>
<evidence type="ECO:0000256" key="5">
    <source>
        <dbReference type="ARBA" id="ARBA00023163"/>
    </source>
</evidence>
<dbReference type="Pfam" id="PF02954">
    <property type="entry name" value="HTH_8"/>
    <property type="match status" value="1"/>
</dbReference>
<dbReference type="Pfam" id="PF00158">
    <property type="entry name" value="Sigma54_activat"/>
    <property type="match status" value="1"/>
</dbReference>
<dbReference type="SUPFAM" id="SSF46689">
    <property type="entry name" value="Homeodomain-like"/>
    <property type="match status" value="1"/>
</dbReference>
<dbReference type="Pfam" id="PF00072">
    <property type="entry name" value="Response_reg"/>
    <property type="match status" value="1"/>
</dbReference>
<evidence type="ECO:0000256" key="6">
    <source>
        <dbReference type="PROSITE-ProRule" id="PRU00169"/>
    </source>
</evidence>
<keyword evidence="5" id="KW-0804">Transcription</keyword>
<dbReference type="InterPro" id="IPR025944">
    <property type="entry name" value="Sigma_54_int_dom_CS"/>
</dbReference>
<dbReference type="InterPro" id="IPR025662">
    <property type="entry name" value="Sigma_54_int_dom_ATP-bd_1"/>
</dbReference>
<dbReference type="InterPro" id="IPR027417">
    <property type="entry name" value="P-loop_NTPase"/>
</dbReference>
<dbReference type="InterPro" id="IPR002197">
    <property type="entry name" value="HTH_Fis"/>
</dbReference>
<dbReference type="Pfam" id="PF25601">
    <property type="entry name" value="AAA_lid_14"/>
    <property type="match status" value="1"/>
</dbReference>
<dbReference type="SMART" id="SM00382">
    <property type="entry name" value="AAA"/>
    <property type="match status" value="1"/>
</dbReference>
<dbReference type="PROSITE" id="PS00675">
    <property type="entry name" value="SIGMA54_INTERACT_1"/>
    <property type="match status" value="1"/>
</dbReference>
<evidence type="ECO:0000256" key="2">
    <source>
        <dbReference type="ARBA" id="ARBA00022840"/>
    </source>
</evidence>
<dbReference type="Gene3D" id="1.10.8.60">
    <property type="match status" value="1"/>
</dbReference>
<dbReference type="CDD" id="cd00009">
    <property type="entry name" value="AAA"/>
    <property type="match status" value="1"/>
</dbReference>
<evidence type="ECO:0000256" key="1">
    <source>
        <dbReference type="ARBA" id="ARBA00022741"/>
    </source>
</evidence>
<dbReference type="Gene3D" id="3.40.50.300">
    <property type="entry name" value="P-loop containing nucleotide triphosphate hydrolases"/>
    <property type="match status" value="1"/>
</dbReference>
<dbReference type="InterPro" id="IPR002078">
    <property type="entry name" value="Sigma_54_int"/>
</dbReference>
<feature type="domain" description="Sigma-54 factor interaction" evidence="8">
    <location>
        <begin position="155"/>
        <end position="383"/>
    </location>
</feature>
<name>A0ABM8B084_9BACT</name>
<feature type="domain" description="Response regulatory" evidence="9">
    <location>
        <begin position="10"/>
        <end position="125"/>
    </location>
</feature>
<keyword evidence="2" id="KW-0067">ATP-binding</keyword>
<accession>A0ABM8B084</accession>
<dbReference type="PROSITE" id="PS00688">
    <property type="entry name" value="SIGMA54_INTERACT_3"/>
    <property type="match status" value="1"/>
</dbReference>
<dbReference type="InterPro" id="IPR009057">
    <property type="entry name" value="Homeodomain-like_sf"/>
</dbReference>
<dbReference type="InterPro" id="IPR003593">
    <property type="entry name" value="AAA+_ATPase"/>
</dbReference>
<dbReference type="PANTHER" id="PTHR32071:SF13">
    <property type="entry name" value="RESPONSE REGULATOR HSFA"/>
    <property type="match status" value="1"/>
</dbReference>
<organism evidence="10 11">
    <name type="scientific">Pseudodesulfovibrio nedwellii</name>
    <dbReference type="NCBI Taxonomy" id="2973072"/>
    <lineage>
        <taxon>Bacteria</taxon>
        <taxon>Pseudomonadati</taxon>
        <taxon>Thermodesulfobacteriota</taxon>
        <taxon>Desulfovibrionia</taxon>
        <taxon>Desulfovibrionales</taxon>
        <taxon>Desulfovibrionaceae</taxon>
    </lineage>
</organism>
<dbReference type="Proteomes" id="UP001317742">
    <property type="component" value="Chromosome"/>
</dbReference>
<dbReference type="InterPro" id="IPR025943">
    <property type="entry name" value="Sigma_54_int_dom_ATP-bd_2"/>
</dbReference>
<dbReference type="InterPro" id="IPR001789">
    <property type="entry name" value="Sig_transdc_resp-reg_receiver"/>
</dbReference>
<evidence type="ECO:0000313" key="11">
    <source>
        <dbReference type="Proteomes" id="UP001317742"/>
    </source>
</evidence>
<keyword evidence="6" id="KW-0597">Phosphoprotein</keyword>
<dbReference type="PROSITE" id="PS50110">
    <property type="entry name" value="RESPONSE_REGULATORY"/>
    <property type="match status" value="1"/>
</dbReference>
<dbReference type="PROSITE" id="PS00676">
    <property type="entry name" value="SIGMA54_INTERACT_2"/>
    <property type="match status" value="1"/>
</dbReference>